<dbReference type="OrthoDB" id="10524737at2759"/>
<dbReference type="EMBL" id="JADNYJ010000268">
    <property type="protein sequence ID" value="KAF8872404.1"/>
    <property type="molecule type" value="Genomic_DNA"/>
</dbReference>
<keyword evidence="3" id="KW-1185">Reference proteome</keyword>
<proteinExistence type="predicted"/>
<evidence type="ECO:0000256" key="1">
    <source>
        <dbReference type="SAM" id="SignalP"/>
    </source>
</evidence>
<comment type="caution">
    <text evidence="2">The sequence shown here is derived from an EMBL/GenBank/DDBJ whole genome shotgun (WGS) entry which is preliminary data.</text>
</comment>
<feature type="chain" id="PRO_5040326285" evidence="1">
    <location>
        <begin position="28"/>
        <end position="146"/>
    </location>
</feature>
<keyword evidence="1" id="KW-0732">Signal</keyword>
<evidence type="ECO:0000313" key="2">
    <source>
        <dbReference type="EMBL" id="KAF8872404.1"/>
    </source>
</evidence>
<name>A0A9P5TGL2_GYMJU</name>
<evidence type="ECO:0000313" key="3">
    <source>
        <dbReference type="Proteomes" id="UP000724874"/>
    </source>
</evidence>
<reference evidence="2" key="1">
    <citation type="submission" date="2020-11" db="EMBL/GenBank/DDBJ databases">
        <authorList>
            <consortium name="DOE Joint Genome Institute"/>
            <person name="Ahrendt S."/>
            <person name="Riley R."/>
            <person name="Andreopoulos W."/>
            <person name="LaButti K."/>
            <person name="Pangilinan J."/>
            <person name="Ruiz-duenas F.J."/>
            <person name="Barrasa J.M."/>
            <person name="Sanchez-Garcia M."/>
            <person name="Camarero S."/>
            <person name="Miyauchi S."/>
            <person name="Serrano A."/>
            <person name="Linde D."/>
            <person name="Babiker R."/>
            <person name="Drula E."/>
            <person name="Ayuso-Fernandez I."/>
            <person name="Pacheco R."/>
            <person name="Padilla G."/>
            <person name="Ferreira P."/>
            <person name="Barriuso J."/>
            <person name="Kellner H."/>
            <person name="Castanera R."/>
            <person name="Alfaro M."/>
            <person name="Ramirez L."/>
            <person name="Pisabarro A.G."/>
            <person name="Kuo A."/>
            <person name="Tritt A."/>
            <person name="Lipzen A."/>
            <person name="He G."/>
            <person name="Yan M."/>
            <person name="Ng V."/>
            <person name="Cullen D."/>
            <person name="Martin F."/>
            <person name="Rosso M.-N."/>
            <person name="Henrissat B."/>
            <person name="Hibbett D."/>
            <person name="Martinez A.T."/>
            <person name="Grigoriev I.V."/>
        </authorList>
    </citation>
    <scope>NUCLEOTIDE SEQUENCE</scope>
    <source>
        <strain evidence="2">AH 44721</strain>
    </source>
</reference>
<dbReference type="Proteomes" id="UP000724874">
    <property type="component" value="Unassembled WGS sequence"/>
</dbReference>
<dbReference type="AlphaFoldDB" id="A0A9P5TGL2"/>
<accession>A0A9P5TGL2</accession>
<feature type="signal peptide" evidence="1">
    <location>
        <begin position="1"/>
        <end position="27"/>
    </location>
</feature>
<gene>
    <name evidence="2" type="ORF">CPB84DRAFT_1799621</name>
</gene>
<protein>
    <submittedName>
        <fullName evidence="2">Uncharacterized protein</fullName>
    </submittedName>
</protein>
<sequence length="146" mass="15757">MPVNKFTFAKYLAIFFVISGVTNPGLAAPPLSTLKQREKETYANVILCPSHYGVGPGCITIQIIPGCFDLNNSFLNLGSLNKNVASAIIPNGYECTFSQSFGCVSEEVGEDSVIVLSGSWDFDRLPSSEITVNFTDLTSSFICDLV</sequence>
<organism evidence="2 3">
    <name type="scientific">Gymnopilus junonius</name>
    <name type="common">Spectacular rustgill mushroom</name>
    <name type="synonym">Gymnopilus spectabilis subsp. junonius</name>
    <dbReference type="NCBI Taxonomy" id="109634"/>
    <lineage>
        <taxon>Eukaryota</taxon>
        <taxon>Fungi</taxon>
        <taxon>Dikarya</taxon>
        <taxon>Basidiomycota</taxon>
        <taxon>Agaricomycotina</taxon>
        <taxon>Agaricomycetes</taxon>
        <taxon>Agaricomycetidae</taxon>
        <taxon>Agaricales</taxon>
        <taxon>Agaricineae</taxon>
        <taxon>Hymenogastraceae</taxon>
        <taxon>Gymnopilus</taxon>
    </lineage>
</organism>